<protein>
    <recommendedName>
        <fullName evidence="2">Carboxysome Shell Carbonic Anhydrase catalytic domain-containing protein</fullName>
    </recommendedName>
</protein>
<evidence type="ECO:0000313" key="3">
    <source>
        <dbReference type="EMBL" id="MBE7524824.1"/>
    </source>
</evidence>
<comment type="caution">
    <text evidence="3">The sequence shown here is derived from an EMBL/GenBank/DDBJ whole genome shotgun (WGS) entry which is preliminary data.</text>
</comment>
<feature type="region of interest" description="Disordered" evidence="1">
    <location>
        <begin position="1"/>
        <end position="34"/>
    </location>
</feature>
<proteinExistence type="predicted"/>
<sequence>MQIHPARSRNPENIQREKDGEGIPPVLSPVSPHPQSWPPEILRFLDQERQESAAFVKNEPVRSAWLARHLFRPSADLCVDGRVSDFSEALGLPIGILKPYRSAGAKSSSLESYIYAVRLRDFNRKIRAVRLENGEMHRMSQLHFATVHYSASHPDHSCAAWGNHTGRAEFAMQEHAAALNADFAGSIVSLVTLIDTDLDALTILAPRGKLQTAEIADMRMEGDDLLQAIRGHLLDLFPYSWEPLARLPQDHQEAFHHELAVLVHANVEFVRNVKSTGRPVELLEHQERLIFIGRPGETREHNTTFLIGDFEKEALKKDFAIALAIVAKNLLRDAIRSGNENWKIPVVISVPYDEDERELTVRYARGIRHTLEREGTNVPEIGLNLLTHAKNIQDDFPEWVIDHCSRIGERISWCVTVNDRKTRSFIPVD</sequence>
<dbReference type="InterPro" id="IPR048539">
    <property type="entry name" value="CsoSCA_cat"/>
</dbReference>
<dbReference type="Proteomes" id="UP000710385">
    <property type="component" value="Unassembled WGS sequence"/>
</dbReference>
<evidence type="ECO:0000256" key="1">
    <source>
        <dbReference type="SAM" id="MobiDB-lite"/>
    </source>
</evidence>
<gene>
    <name evidence="3" type="ORF">HS096_00280</name>
</gene>
<organism evidence="3 4">
    <name type="scientific">candidate division WWE3 bacterium</name>
    <dbReference type="NCBI Taxonomy" id="2053526"/>
    <lineage>
        <taxon>Bacteria</taxon>
        <taxon>Katanobacteria</taxon>
    </lineage>
</organism>
<feature type="domain" description="Carboxysome Shell Carbonic Anhydrase catalytic" evidence="2">
    <location>
        <begin position="78"/>
        <end position="209"/>
    </location>
</feature>
<evidence type="ECO:0000313" key="4">
    <source>
        <dbReference type="Proteomes" id="UP000710385"/>
    </source>
</evidence>
<reference evidence="3" key="1">
    <citation type="submission" date="2020-05" db="EMBL/GenBank/DDBJ databases">
        <title>High-Quality Genomes of Partial-Nitritation/Anammox System by Hierarchical Clustering Based Hybrid Assembly.</title>
        <authorList>
            <person name="Liu L."/>
            <person name="Wang Y."/>
            <person name="Che Y."/>
            <person name="Chen Y."/>
            <person name="Xia Y."/>
            <person name="Luo R."/>
            <person name="Cheng S.H."/>
            <person name="Zheng C."/>
            <person name="Zhang T."/>
        </authorList>
    </citation>
    <scope>NUCLEOTIDE SEQUENCE</scope>
    <source>
        <strain evidence="3">H1_PAT1</strain>
    </source>
</reference>
<evidence type="ECO:0000259" key="2">
    <source>
        <dbReference type="Pfam" id="PF20686"/>
    </source>
</evidence>
<name>A0A928TPK3_UNCKA</name>
<accession>A0A928TPK3</accession>
<dbReference type="Pfam" id="PF20686">
    <property type="entry name" value="CsoSCA_cat"/>
    <property type="match status" value="1"/>
</dbReference>
<dbReference type="AlphaFoldDB" id="A0A928TPK3"/>
<dbReference type="EMBL" id="JABTTY010000001">
    <property type="protein sequence ID" value="MBE7524824.1"/>
    <property type="molecule type" value="Genomic_DNA"/>
</dbReference>